<sequence length="72" mass="8785">MKNIPHWNNIDDDDYVEEEEEDEEELDLVDNIQPFNDSITLSSKLELDYWKRQTIIVVQHICQWKNHRTINK</sequence>
<evidence type="ECO:0000313" key="2">
    <source>
        <dbReference type="EMBL" id="OTF83257.1"/>
    </source>
</evidence>
<keyword evidence="3" id="KW-1185">Reference proteome</keyword>
<evidence type="ECO:0000313" key="3">
    <source>
        <dbReference type="Proteomes" id="UP000194236"/>
    </source>
</evidence>
<dbReference type="Proteomes" id="UP000194236">
    <property type="component" value="Unassembled WGS sequence"/>
</dbReference>
<name>A0A1Y3BT39_EURMA</name>
<organism evidence="2 3">
    <name type="scientific">Euroglyphus maynei</name>
    <name type="common">Mayne's house dust mite</name>
    <dbReference type="NCBI Taxonomy" id="6958"/>
    <lineage>
        <taxon>Eukaryota</taxon>
        <taxon>Metazoa</taxon>
        <taxon>Ecdysozoa</taxon>
        <taxon>Arthropoda</taxon>
        <taxon>Chelicerata</taxon>
        <taxon>Arachnida</taxon>
        <taxon>Acari</taxon>
        <taxon>Acariformes</taxon>
        <taxon>Sarcoptiformes</taxon>
        <taxon>Astigmata</taxon>
        <taxon>Psoroptidia</taxon>
        <taxon>Analgoidea</taxon>
        <taxon>Pyroglyphidae</taxon>
        <taxon>Pyroglyphinae</taxon>
        <taxon>Euroglyphus</taxon>
    </lineage>
</organism>
<reference evidence="2 3" key="1">
    <citation type="submission" date="2017-03" db="EMBL/GenBank/DDBJ databases">
        <title>Genome Survey of Euroglyphus maynei.</title>
        <authorList>
            <person name="Arlian L.G."/>
            <person name="Morgan M.S."/>
            <person name="Rider S.D."/>
        </authorList>
    </citation>
    <scope>NUCLEOTIDE SEQUENCE [LARGE SCALE GENOMIC DNA]</scope>
    <source>
        <strain evidence="2">Arlian Lab</strain>
        <tissue evidence="2">Whole body</tissue>
    </source>
</reference>
<proteinExistence type="predicted"/>
<feature type="region of interest" description="Disordered" evidence="1">
    <location>
        <begin position="1"/>
        <end position="23"/>
    </location>
</feature>
<protein>
    <submittedName>
        <fullName evidence="2">Uncharacterized protein</fullName>
    </submittedName>
</protein>
<dbReference type="AlphaFoldDB" id="A0A1Y3BT39"/>
<dbReference type="EMBL" id="MUJZ01004434">
    <property type="protein sequence ID" value="OTF83257.1"/>
    <property type="molecule type" value="Genomic_DNA"/>
</dbReference>
<accession>A0A1Y3BT39</accession>
<feature type="compositionally biased region" description="Acidic residues" evidence="1">
    <location>
        <begin position="10"/>
        <end position="23"/>
    </location>
</feature>
<evidence type="ECO:0000256" key="1">
    <source>
        <dbReference type="SAM" id="MobiDB-lite"/>
    </source>
</evidence>
<gene>
    <name evidence="2" type="ORF">BLA29_014517</name>
</gene>
<comment type="caution">
    <text evidence="2">The sequence shown here is derived from an EMBL/GenBank/DDBJ whole genome shotgun (WGS) entry which is preliminary data.</text>
</comment>